<comment type="similarity">
    <text evidence="1 7">Belongs to the peptidase A1 family.</text>
</comment>
<dbReference type="InterPro" id="IPR017896">
    <property type="entry name" value="4Fe4S_Fe-S-bd"/>
</dbReference>
<dbReference type="PROSITE" id="PS51767">
    <property type="entry name" value="PEPTIDASE_A1"/>
    <property type="match status" value="1"/>
</dbReference>
<dbReference type="InterPro" id="IPR032861">
    <property type="entry name" value="TAXi_N"/>
</dbReference>
<dbReference type="PANTHER" id="PTHR47967">
    <property type="entry name" value="OS07G0603500 PROTEIN-RELATED"/>
    <property type="match status" value="1"/>
</dbReference>
<evidence type="ECO:0000256" key="8">
    <source>
        <dbReference type="SAM" id="SignalP"/>
    </source>
</evidence>
<keyword evidence="2 7" id="KW-0645">Protease</keyword>
<sequence>MGSIFLSLLLCLSSLIISPSSSTTISLTLSPKSSSKPSSNSWELSSNIVKTTLERAHHLKNPKKNISATTLHGTTSTPLYARSYGGYTVSLAFGTPPQKIPLVFDTGSSLLWVPCTSKYSCANCTFSNVDPSNITTFIPKASSSTLIIGCRNPKCGWIFDADEETRCGPGCGSNCSVICPSYVLQYGLGATAGIAISETLDLPGKTVRDFLMGCSLQSVRQPEGIAGFGRAPTSLPNQLKLGKFSYCLLPHKFNDSPRSSKLILVGQGEKNPIASEDKKGEIIEYTPFYNNPTFAPYNEYYYVYLRKITVGKKHVKLPYKYLVPGHNGDGGTIVDSGTTLTFMEKPLFEPLVKELVAQTHYKRAHDIEARSGFGLCYEVKDAHNVTFPKLVFHYKGGAKMLMPIDNYFTLVSDLGVWCLTIVSDTSPAAPSVHVGPGVILGNFQQQNFYIEYDLANKRLGIKKQKCA</sequence>
<dbReference type="Proteomes" id="UP000813463">
    <property type="component" value="Chromosome 5"/>
</dbReference>
<evidence type="ECO:0000256" key="4">
    <source>
        <dbReference type="ARBA" id="ARBA00022801"/>
    </source>
</evidence>
<dbReference type="InterPro" id="IPR033121">
    <property type="entry name" value="PEPTIDASE_A1"/>
</dbReference>
<dbReference type="PROSITE" id="PS00141">
    <property type="entry name" value="ASP_PROTEASE"/>
    <property type="match status" value="1"/>
</dbReference>
<feature type="domain" description="Peptidase A1" evidence="10">
    <location>
        <begin position="87"/>
        <end position="462"/>
    </location>
</feature>
<dbReference type="PROSITE" id="PS51379">
    <property type="entry name" value="4FE4S_FER_2"/>
    <property type="match status" value="1"/>
</dbReference>
<feature type="domain" description="4Fe-4S ferredoxin-type" evidence="9">
    <location>
        <begin position="157"/>
        <end position="189"/>
    </location>
</feature>
<keyword evidence="5" id="KW-0325">Glycoprotein</keyword>
<evidence type="ECO:0000256" key="5">
    <source>
        <dbReference type="ARBA" id="ARBA00023180"/>
    </source>
</evidence>
<protein>
    <submittedName>
        <fullName evidence="12">Probable aspartyl protease At4g16563</fullName>
    </submittedName>
</protein>
<dbReference type="AlphaFoldDB" id="A0A9R0KDR1"/>
<keyword evidence="11" id="KW-1185">Reference proteome</keyword>
<evidence type="ECO:0000259" key="10">
    <source>
        <dbReference type="PROSITE" id="PS51767"/>
    </source>
</evidence>
<dbReference type="KEGG" id="soe:110806017"/>
<dbReference type="InterPro" id="IPR051708">
    <property type="entry name" value="Plant_Aspart_Prot_A1"/>
</dbReference>
<dbReference type="Pfam" id="PF14543">
    <property type="entry name" value="TAXi_N"/>
    <property type="match status" value="1"/>
</dbReference>
<dbReference type="GO" id="GO:0004190">
    <property type="term" value="F:aspartic-type endopeptidase activity"/>
    <property type="evidence" value="ECO:0000318"/>
    <property type="project" value="GO_Central"/>
</dbReference>
<evidence type="ECO:0000256" key="7">
    <source>
        <dbReference type="RuleBase" id="RU000454"/>
    </source>
</evidence>
<dbReference type="PRINTS" id="PR00792">
    <property type="entry name" value="PEPSIN"/>
</dbReference>
<dbReference type="RefSeq" id="XP_021867345.2">
    <property type="nucleotide sequence ID" value="XM_022011653.2"/>
</dbReference>
<evidence type="ECO:0000256" key="3">
    <source>
        <dbReference type="ARBA" id="ARBA00022750"/>
    </source>
</evidence>
<feature type="active site" evidence="6">
    <location>
        <position position="105"/>
    </location>
</feature>
<keyword evidence="4 7" id="KW-0378">Hydrolase</keyword>
<dbReference type="Gene3D" id="2.40.70.10">
    <property type="entry name" value="Acid Proteases"/>
    <property type="match status" value="2"/>
</dbReference>
<evidence type="ECO:0000256" key="1">
    <source>
        <dbReference type="ARBA" id="ARBA00007447"/>
    </source>
</evidence>
<keyword evidence="3 7" id="KW-0064">Aspartyl protease</keyword>
<proteinExistence type="inferred from homology"/>
<dbReference type="GO" id="GO:0006508">
    <property type="term" value="P:proteolysis"/>
    <property type="evidence" value="ECO:0007669"/>
    <property type="project" value="UniProtKB-KW"/>
</dbReference>
<evidence type="ECO:0000256" key="6">
    <source>
        <dbReference type="PIRSR" id="PIRSR601461-1"/>
    </source>
</evidence>
<dbReference type="InterPro" id="IPR034161">
    <property type="entry name" value="Pepsin-like_plant"/>
</dbReference>
<reference evidence="12" key="2">
    <citation type="submission" date="2025-08" db="UniProtKB">
        <authorList>
            <consortium name="RefSeq"/>
        </authorList>
    </citation>
    <scope>IDENTIFICATION</scope>
    <source>
        <tissue evidence="12">Leaf</tissue>
    </source>
</reference>
<dbReference type="GO" id="GO:0005576">
    <property type="term" value="C:extracellular region"/>
    <property type="evidence" value="ECO:0000318"/>
    <property type="project" value="GO_Central"/>
</dbReference>
<evidence type="ECO:0000256" key="2">
    <source>
        <dbReference type="ARBA" id="ARBA00022670"/>
    </source>
</evidence>
<feature type="chain" id="PRO_5047395961" evidence="8">
    <location>
        <begin position="23"/>
        <end position="467"/>
    </location>
</feature>
<dbReference type="Pfam" id="PF14541">
    <property type="entry name" value="TAXi_C"/>
    <property type="match status" value="1"/>
</dbReference>
<name>A0A9R0KDR1_SPIOL</name>
<dbReference type="InterPro" id="IPR032799">
    <property type="entry name" value="TAXi_C"/>
</dbReference>
<dbReference type="PANTHER" id="PTHR47967:SF36">
    <property type="entry name" value="PEPTIDASE A1 DOMAIN-CONTAINING PROTEIN"/>
    <property type="match status" value="1"/>
</dbReference>
<evidence type="ECO:0000259" key="9">
    <source>
        <dbReference type="PROSITE" id="PS51379"/>
    </source>
</evidence>
<reference evidence="11" key="1">
    <citation type="journal article" date="2021" name="Nat. Commun.">
        <title>Genomic analyses provide insights into spinach domestication and the genetic basis of agronomic traits.</title>
        <authorList>
            <person name="Cai X."/>
            <person name="Sun X."/>
            <person name="Xu C."/>
            <person name="Sun H."/>
            <person name="Wang X."/>
            <person name="Ge C."/>
            <person name="Zhang Z."/>
            <person name="Wang Q."/>
            <person name="Fei Z."/>
            <person name="Jiao C."/>
            <person name="Wang Q."/>
        </authorList>
    </citation>
    <scope>NUCLEOTIDE SEQUENCE [LARGE SCALE GENOMIC DNA]</scope>
    <source>
        <strain evidence="11">cv. Varoflay</strain>
    </source>
</reference>
<dbReference type="InterPro" id="IPR001461">
    <property type="entry name" value="Aspartic_peptidase_A1"/>
</dbReference>
<feature type="signal peptide" evidence="8">
    <location>
        <begin position="1"/>
        <end position="22"/>
    </location>
</feature>
<keyword evidence="8" id="KW-0732">Signal</keyword>
<evidence type="ECO:0000313" key="12">
    <source>
        <dbReference type="RefSeq" id="XP_021867345.2"/>
    </source>
</evidence>
<organism evidence="11 12">
    <name type="scientific">Spinacia oleracea</name>
    <name type="common">Spinach</name>
    <dbReference type="NCBI Taxonomy" id="3562"/>
    <lineage>
        <taxon>Eukaryota</taxon>
        <taxon>Viridiplantae</taxon>
        <taxon>Streptophyta</taxon>
        <taxon>Embryophyta</taxon>
        <taxon>Tracheophyta</taxon>
        <taxon>Spermatophyta</taxon>
        <taxon>Magnoliopsida</taxon>
        <taxon>eudicotyledons</taxon>
        <taxon>Gunneridae</taxon>
        <taxon>Pentapetalae</taxon>
        <taxon>Caryophyllales</taxon>
        <taxon>Chenopodiaceae</taxon>
        <taxon>Chenopodioideae</taxon>
        <taxon>Anserineae</taxon>
        <taxon>Spinacia</taxon>
    </lineage>
</organism>
<gene>
    <name evidence="12" type="primary">LOC110806017</name>
</gene>
<dbReference type="SUPFAM" id="SSF50630">
    <property type="entry name" value="Acid proteases"/>
    <property type="match status" value="1"/>
</dbReference>
<accession>A0A9R0KDR1</accession>
<evidence type="ECO:0000313" key="11">
    <source>
        <dbReference type="Proteomes" id="UP000813463"/>
    </source>
</evidence>
<feature type="active site" evidence="6">
    <location>
        <position position="335"/>
    </location>
</feature>
<dbReference type="CDD" id="cd05476">
    <property type="entry name" value="pepsin_A_like_plant"/>
    <property type="match status" value="1"/>
</dbReference>
<dbReference type="GeneID" id="110806017"/>
<dbReference type="InterPro" id="IPR021109">
    <property type="entry name" value="Peptidase_aspartic_dom_sf"/>
</dbReference>
<dbReference type="InterPro" id="IPR001969">
    <property type="entry name" value="Aspartic_peptidase_AS"/>
</dbReference>